<evidence type="ECO:0000256" key="2">
    <source>
        <dbReference type="ARBA" id="ARBA00022553"/>
    </source>
</evidence>
<evidence type="ECO:0000256" key="1">
    <source>
        <dbReference type="ARBA" id="ARBA00022448"/>
    </source>
</evidence>
<evidence type="ECO:0000256" key="5">
    <source>
        <dbReference type="ARBA" id="ARBA00022683"/>
    </source>
</evidence>
<dbReference type="EMBL" id="JQBK01000078">
    <property type="protein sequence ID" value="KRN81204.1"/>
    <property type="molecule type" value="Genomic_DNA"/>
</dbReference>
<dbReference type="PROSITE" id="PS51094">
    <property type="entry name" value="PTS_EIIA_TYPE_2"/>
    <property type="match status" value="1"/>
</dbReference>
<dbReference type="GO" id="GO:0008982">
    <property type="term" value="F:protein-N(PI)-phosphohistidine-sugar phosphotransferase activity"/>
    <property type="evidence" value="ECO:0007669"/>
    <property type="project" value="InterPro"/>
</dbReference>
<keyword evidence="3" id="KW-0762">Sugar transport</keyword>
<dbReference type="CDD" id="cd00211">
    <property type="entry name" value="PTS_IIA_fru"/>
    <property type="match status" value="1"/>
</dbReference>
<gene>
    <name evidence="7" type="ORF">IV43_GL002029</name>
</gene>
<dbReference type="InterPro" id="IPR002178">
    <property type="entry name" value="PTS_EIIA_type-2_dom"/>
</dbReference>
<sequence>MCKKAALLQMYTKIGDGRMRELLQKKYIYLDVDLHTREEVFHFISKESFKLGLAENQVAVGRSLAEREEQSSTGVLDGIAIPHAISADIKVPAILFIRAKEGVTDWQTIDNSQVKQVITMLVPKDGEQEHLETLADLSGELVDEEQRKKLAACLSVDEVYDFLNQNDNSR</sequence>
<evidence type="ECO:0000313" key="8">
    <source>
        <dbReference type="Proteomes" id="UP000051491"/>
    </source>
</evidence>
<dbReference type="AlphaFoldDB" id="A0A0R2K4Z0"/>
<evidence type="ECO:0000256" key="3">
    <source>
        <dbReference type="ARBA" id="ARBA00022597"/>
    </source>
</evidence>
<evidence type="ECO:0000313" key="7">
    <source>
        <dbReference type="EMBL" id="KRN81204.1"/>
    </source>
</evidence>
<keyword evidence="1" id="KW-0813">Transport</keyword>
<dbReference type="InterPro" id="IPR004715">
    <property type="entry name" value="PTS_IIA_fruc"/>
</dbReference>
<dbReference type="Proteomes" id="UP000051491">
    <property type="component" value="Unassembled WGS sequence"/>
</dbReference>
<dbReference type="PATRIC" id="fig|89059.3.peg.2146"/>
<dbReference type="OrthoDB" id="95460at2"/>
<dbReference type="PANTHER" id="PTHR47738">
    <property type="entry name" value="PTS SYSTEM FRUCTOSE-LIKE EIIA COMPONENT-RELATED"/>
    <property type="match status" value="1"/>
</dbReference>
<evidence type="ECO:0000256" key="4">
    <source>
        <dbReference type="ARBA" id="ARBA00022679"/>
    </source>
</evidence>
<dbReference type="GO" id="GO:0030295">
    <property type="term" value="F:protein kinase activator activity"/>
    <property type="evidence" value="ECO:0007669"/>
    <property type="project" value="TreeGrafter"/>
</dbReference>
<reference evidence="7 8" key="1">
    <citation type="journal article" date="2015" name="Genome Announc.">
        <title>Expanding the biotechnology potential of lactobacilli through comparative genomics of 213 strains and associated genera.</title>
        <authorList>
            <person name="Sun Z."/>
            <person name="Harris H.M."/>
            <person name="McCann A."/>
            <person name="Guo C."/>
            <person name="Argimon S."/>
            <person name="Zhang W."/>
            <person name="Yang X."/>
            <person name="Jeffery I.B."/>
            <person name="Cooney J.C."/>
            <person name="Kagawa T.F."/>
            <person name="Liu W."/>
            <person name="Song Y."/>
            <person name="Salvetti E."/>
            <person name="Wrobel A."/>
            <person name="Rasinkangas P."/>
            <person name="Parkhill J."/>
            <person name="Rea M.C."/>
            <person name="O'Sullivan O."/>
            <person name="Ritari J."/>
            <person name="Douillard F.P."/>
            <person name="Paul Ross R."/>
            <person name="Yang R."/>
            <person name="Briner A.E."/>
            <person name="Felis G.E."/>
            <person name="de Vos W.M."/>
            <person name="Barrangou R."/>
            <person name="Klaenhammer T.R."/>
            <person name="Caufield P.W."/>
            <person name="Cui Y."/>
            <person name="Zhang H."/>
            <person name="O'Toole P.W."/>
        </authorList>
    </citation>
    <scope>NUCLEOTIDE SEQUENCE [LARGE SCALE GENOMIC DNA]</scope>
    <source>
        <strain evidence="7 8">DSM 15353</strain>
    </source>
</reference>
<dbReference type="NCBIfam" id="TIGR00848">
    <property type="entry name" value="fruA"/>
    <property type="match status" value="1"/>
</dbReference>
<dbReference type="Gene3D" id="3.40.930.10">
    <property type="entry name" value="Mannitol-specific EII, Chain A"/>
    <property type="match status" value="1"/>
</dbReference>
<dbReference type="Pfam" id="PF00359">
    <property type="entry name" value="PTS_EIIA_2"/>
    <property type="match status" value="1"/>
</dbReference>
<feature type="domain" description="PTS EIIA type-2" evidence="6">
    <location>
        <begin position="21"/>
        <end position="166"/>
    </location>
</feature>
<name>A0A0R2K4Z0_9LACO</name>
<organism evidence="7 8">
    <name type="scientific">Ligilactobacillus acidipiscis</name>
    <dbReference type="NCBI Taxonomy" id="89059"/>
    <lineage>
        <taxon>Bacteria</taxon>
        <taxon>Bacillati</taxon>
        <taxon>Bacillota</taxon>
        <taxon>Bacilli</taxon>
        <taxon>Lactobacillales</taxon>
        <taxon>Lactobacillaceae</taxon>
        <taxon>Ligilactobacillus</taxon>
    </lineage>
</organism>
<dbReference type="InterPro" id="IPR051541">
    <property type="entry name" value="PTS_SugarTrans_NitroReg"/>
</dbReference>
<dbReference type="GO" id="GO:0016020">
    <property type="term" value="C:membrane"/>
    <property type="evidence" value="ECO:0007669"/>
    <property type="project" value="InterPro"/>
</dbReference>
<keyword evidence="5" id="KW-0598">Phosphotransferase system</keyword>
<protein>
    <recommendedName>
        <fullName evidence="6">PTS EIIA type-2 domain-containing protein</fullName>
    </recommendedName>
</protein>
<keyword evidence="4" id="KW-0808">Transferase</keyword>
<keyword evidence="2" id="KW-0597">Phosphoprotein</keyword>
<dbReference type="STRING" id="89059.LAC1533_1920"/>
<proteinExistence type="predicted"/>
<dbReference type="InterPro" id="IPR016152">
    <property type="entry name" value="PTrfase/Anion_transptr"/>
</dbReference>
<dbReference type="PANTHER" id="PTHR47738:SF1">
    <property type="entry name" value="NITROGEN REGULATORY PROTEIN"/>
    <property type="match status" value="1"/>
</dbReference>
<comment type="caution">
    <text evidence="7">The sequence shown here is derived from an EMBL/GenBank/DDBJ whole genome shotgun (WGS) entry which is preliminary data.</text>
</comment>
<dbReference type="SUPFAM" id="SSF55804">
    <property type="entry name" value="Phoshotransferase/anion transport protein"/>
    <property type="match status" value="1"/>
</dbReference>
<evidence type="ECO:0000259" key="6">
    <source>
        <dbReference type="PROSITE" id="PS51094"/>
    </source>
</evidence>
<dbReference type="GO" id="GO:0009401">
    <property type="term" value="P:phosphoenolpyruvate-dependent sugar phosphotransferase system"/>
    <property type="evidence" value="ECO:0007669"/>
    <property type="project" value="UniProtKB-KW"/>
</dbReference>
<accession>A0A0R2K4Z0</accession>